<comment type="caution">
    <text evidence="1">The sequence shown here is derived from an EMBL/GenBank/DDBJ whole genome shotgun (WGS) entry which is preliminary data.</text>
</comment>
<name>A0A9N8YWW5_9GLOM</name>
<dbReference type="AlphaFoldDB" id="A0A9N8YWW5"/>
<keyword evidence="2" id="KW-1185">Reference proteome</keyword>
<accession>A0A9N8YWW5</accession>
<proteinExistence type="predicted"/>
<sequence length="72" mass="8273">MNPIYIFTDKDHRNHIQRIKNSTLSPPLIDSLTYSTCISQIFLTTSAHFLTGFSIEMFPFNTGDYETNGKLE</sequence>
<dbReference type="Proteomes" id="UP000789342">
    <property type="component" value="Unassembled WGS sequence"/>
</dbReference>
<evidence type="ECO:0000313" key="2">
    <source>
        <dbReference type="Proteomes" id="UP000789342"/>
    </source>
</evidence>
<protein>
    <submittedName>
        <fullName evidence="1">2349_t:CDS:1</fullName>
    </submittedName>
</protein>
<gene>
    <name evidence="1" type="ORF">AMORRO_LOCUS1402</name>
</gene>
<evidence type="ECO:0000313" key="1">
    <source>
        <dbReference type="EMBL" id="CAG8461127.1"/>
    </source>
</evidence>
<dbReference type="EMBL" id="CAJVPV010000521">
    <property type="protein sequence ID" value="CAG8461127.1"/>
    <property type="molecule type" value="Genomic_DNA"/>
</dbReference>
<reference evidence="1" key="1">
    <citation type="submission" date="2021-06" db="EMBL/GenBank/DDBJ databases">
        <authorList>
            <person name="Kallberg Y."/>
            <person name="Tangrot J."/>
            <person name="Rosling A."/>
        </authorList>
    </citation>
    <scope>NUCLEOTIDE SEQUENCE</scope>
    <source>
        <strain evidence="1">CL551</strain>
    </source>
</reference>
<feature type="non-terminal residue" evidence="1">
    <location>
        <position position="72"/>
    </location>
</feature>
<organism evidence="1 2">
    <name type="scientific">Acaulospora morrowiae</name>
    <dbReference type="NCBI Taxonomy" id="94023"/>
    <lineage>
        <taxon>Eukaryota</taxon>
        <taxon>Fungi</taxon>
        <taxon>Fungi incertae sedis</taxon>
        <taxon>Mucoromycota</taxon>
        <taxon>Glomeromycotina</taxon>
        <taxon>Glomeromycetes</taxon>
        <taxon>Diversisporales</taxon>
        <taxon>Acaulosporaceae</taxon>
        <taxon>Acaulospora</taxon>
    </lineage>
</organism>